<sequence length="145" mass="16818">MPTAPLNGKCSDLGCNNPRTRFSSLCLDHGGRDKQRTYTSKERKESNSFYATAQWKRQRMVELSKQPLCQACLIKGMITPATEVDHLFPWKQIGEGAFYRNVFQCLCHDHHSLKTQLEKHGIIKQYLDQERDLTLSDYARLVQDR</sequence>
<organism evidence="1">
    <name type="scientific">uncultured Caudovirales phage</name>
    <dbReference type="NCBI Taxonomy" id="2100421"/>
    <lineage>
        <taxon>Viruses</taxon>
        <taxon>Duplodnaviria</taxon>
        <taxon>Heunggongvirae</taxon>
        <taxon>Uroviricota</taxon>
        <taxon>Caudoviricetes</taxon>
        <taxon>Peduoviridae</taxon>
        <taxon>Maltschvirus</taxon>
        <taxon>Maltschvirus maltsch</taxon>
    </lineage>
</organism>
<name>A0A6J5QSX5_9CAUD</name>
<dbReference type="Gene3D" id="1.10.30.50">
    <property type="match status" value="1"/>
</dbReference>
<protein>
    <submittedName>
        <fullName evidence="1">HNHc domain containing protein</fullName>
    </submittedName>
</protein>
<reference evidence="1" key="1">
    <citation type="submission" date="2020-05" db="EMBL/GenBank/DDBJ databases">
        <authorList>
            <person name="Chiriac C."/>
            <person name="Salcher M."/>
            <person name="Ghai R."/>
            <person name="Kavagutti S V."/>
        </authorList>
    </citation>
    <scope>NUCLEOTIDE SEQUENCE</scope>
</reference>
<gene>
    <name evidence="1" type="ORF">UFOVP1163_53</name>
</gene>
<accession>A0A6J5QSX5</accession>
<dbReference type="EMBL" id="LR797112">
    <property type="protein sequence ID" value="CAB4187673.1"/>
    <property type="molecule type" value="Genomic_DNA"/>
</dbReference>
<dbReference type="CDD" id="cd00085">
    <property type="entry name" value="HNHc"/>
    <property type="match status" value="1"/>
</dbReference>
<proteinExistence type="predicted"/>
<dbReference type="InterPro" id="IPR003615">
    <property type="entry name" value="HNH_nuc"/>
</dbReference>
<evidence type="ECO:0000313" key="1">
    <source>
        <dbReference type="EMBL" id="CAB4187673.1"/>
    </source>
</evidence>